<feature type="region of interest" description="Disordered" evidence="1">
    <location>
        <begin position="88"/>
        <end position="122"/>
    </location>
</feature>
<evidence type="ECO:0000256" key="1">
    <source>
        <dbReference type="SAM" id="MobiDB-lite"/>
    </source>
</evidence>
<accession>A0AAW2H5N3</accession>
<organism evidence="2 3">
    <name type="scientific">Cardiocondyla obscurior</name>
    <dbReference type="NCBI Taxonomy" id="286306"/>
    <lineage>
        <taxon>Eukaryota</taxon>
        <taxon>Metazoa</taxon>
        <taxon>Ecdysozoa</taxon>
        <taxon>Arthropoda</taxon>
        <taxon>Hexapoda</taxon>
        <taxon>Insecta</taxon>
        <taxon>Pterygota</taxon>
        <taxon>Neoptera</taxon>
        <taxon>Endopterygota</taxon>
        <taxon>Hymenoptera</taxon>
        <taxon>Apocrita</taxon>
        <taxon>Aculeata</taxon>
        <taxon>Formicoidea</taxon>
        <taxon>Formicidae</taxon>
        <taxon>Myrmicinae</taxon>
        <taxon>Cardiocondyla</taxon>
    </lineage>
</organism>
<feature type="compositionally biased region" description="Basic and acidic residues" evidence="1">
    <location>
        <begin position="51"/>
        <end position="65"/>
    </location>
</feature>
<feature type="region of interest" description="Disordered" evidence="1">
    <location>
        <begin position="1"/>
        <end position="67"/>
    </location>
</feature>
<gene>
    <name evidence="2" type="ORF">PUN28_001569</name>
</gene>
<dbReference type="Proteomes" id="UP001430953">
    <property type="component" value="Unassembled WGS sequence"/>
</dbReference>
<evidence type="ECO:0000313" key="3">
    <source>
        <dbReference type="Proteomes" id="UP001430953"/>
    </source>
</evidence>
<dbReference type="AlphaFoldDB" id="A0AAW2H5N3"/>
<keyword evidence="3" id="KW-1185">Reference proteome</keyword>
<feature type="compositionally biased region" description="Low complexity" evidence="1">
    <location>
        <begin position="18"/>
        <end position="35"/>
    </location>
</feature>
<sequence>MANNWRRGLRMRRQMVGTSHPPSTPSSASLSARTPRGTKTTLDDGEAAAGDGHHGSRLELPRSTERQVTVKASLIIRDEAHLILRLNDPVEAVQRGSVRGRQDNPGYCHGRKEGRKEGRMEG</sequence>
<proteinExistence type="predicted"/>
<comment type="caution">
    <text evidence="2">The sequence shown here is derived from an EMBL/GenBank/DDBJ whole genome shotgun (WGS) entry which is preliminary data.</text>
</comment>
<reference evidence="2 3" key="1">
    <citation type="submission" date="2023-03" db="EMBL/GenBank/DDBJ databases">
        <title>High recombination rates correlate with genetic variation in Cardiocondyla obscurior ants.</title>
        <authorList>
            <person name="Errbii M."/>
        </authorList>
    </citation>
    <scope>NUCLEOTIDE SEQUENCE [LARGE SCALE GENOMIC DNA]</scope>
    <source>
        <strain evidence="2">Alpha-2009</strain>
        <tissue evidence="2">Whole body</tissue>
    </source>
</reference>
<name>A0AAW2H5N3_9HYME</name>
<dbReference type="EMBL" id="JADYXP020000001">
    <property type="protein sequence ID" value="KAL0134872.1"/>
    <property type="molecule type" value="Genomic_DNA"/>
</dbReference>
<evidence type="ECO:0000313" key="2">
    <source>
        <dbReference type="EMBL" id="KAL0134872.1"/>
    </source>
</evidence>
<protein>
    <submittedName>
        <fullName evidence="2">Uncharacterized protein</fullName>
    </submittedName>
</protein>
<feature type="compositionally biased region" description="Basic and acidic residues" evidence="1">
    <location>
        <begin position="110"/>
        <end position="122"/>
    </location>
</feature>